<dbReference type="GO" id="GO:0022857">
    <property type="term" value="F:transmembrane transporter activity"/>
    <property type="evidence" value="ECO:0007669"/>
    <property type="project" value="InterPro"/>
</dbReference>
<keyword evidence="5 9" id="KW-1133">Transmembrane helix</keyword>
<evidence type="ECO:0000313" key="11">
    <source>
        <dbReference type="Ensembl" id="ENSCAFP00030008527.1"/>
    </source>
</evidence>
<name>A0A8C0MER0_CANLF</name>
<dbReference type="OrthoDB" id="6415790at2759"/>
<evidence type="ECO:0000256" key="9">
    <source>
        <dbReference type="SAM" id="Phobius"/>
    </source>
</evidence>
<accession>A0A8C0MER0</accession>
<protein>
    <recommendedName>
        <fullName evidence="7">Major facilitator superfamily domain-containing protein 3</fullName>
    </recommendedName>
</protein>
<dbReference type="Ensembl" id="ENSCAFT00000044183.4">
    <property type="protein sequence ID" value="ENSCAFP00000043157.2"/>
    <property type="gene ID" value="ENSCAFG00000001655.6"/>
</dbReference>
<evidence type="ECO:0000313" key="13">
    <source>
        <dbReference type="Proteomes" id="UP000694429"/>
    </source>
</evidence>
<dbReference type="PANTHER" id="PTHR12778">
    <property type="entry name" value="SOLUTE CARRIER FAMILY 33 ACETYL-COA TRANSPORTER -RELATED"/>
    <property type="match status" value="1"/>
</dbReference>
<dbReference type="FunFam" id="1.20.1250.20:FF:000176">
    <property type="entry name" value="Major facilitator superfamily domain containing 3"/>
    <property type="match status" value="1"/>
</dbReference>
<reference evidence="11" key="2">
    <citation type="submission" date="2019-03" db="EMBL/GenBank/DDBJ databases">
        <authorList>
            <person name="Warren W.C."/>
            <person name="Johnson G.S."/>
        </authorList>
    </citation>
    <scope>NUCLEOTIDE SEQUENCE [LARGE SCALE GENOMIC DNA]</scope>
    <source>
        <strain evidence="11">Basenji</strain>
    </source>
</reference>
<feature type="transmembrane region" description="Helical" evidence="9">
    <location>
        <begin position="68"/>
        <end position="88"/>
    </location>
</feature>
<evidence type="ECO:0000256" key="7">
    <source>
        <dbReference type="ARBA" id="ARBA00069953"/>
    </source>
</evidence>
<evidence type="ECO:0000256" key="6">
    <source>
        <dbReference type="ARBA" id="ARBA00023136"/>
    </source>
</evidence>
<comment type="subcellular location">
    <subcellularLocation>
        <location evidence="1">Membrane</location>
        <topology evidence="1">Multi-pass membrane protein</topology>
    </subcellularLocation>
</comment>
<dbReference type="InterPro" id="IPR004752">
    <property type="entry name" value="AmpG_permease/AT-1"/>
</dbReference>
<evidence type="ECO:0000313" key="12">
    <source>
        <dbReference type="Proteomes" id="UP000002254"/>
    </source>
</evidence>
<evidence type="ECO:0000256" key="8">
    <source>
        <dbReference type="SAM" id="MobiDB-lite"/>
    </source>
</evidence>
<keyword evidence="3" id="KW-0813">Transport</keyword>
<dbReference type="Gene3D" id="1.20.1250.20">
    <property type="entry name" value="MFS general substrate transporter like domains"/>
    <property type="match status" value="1"/>
</dbReference>
<dbReference type="Pfam" id="PF07690">
    <property type="entry name" value="MFS_1"/>
    <property type="match status" value="1"/>
</dbReference>
<dbReference type="Ensembl" id="ENSCAFT00030009748.1">
    <property type="protein sequence ID" value="ENSCAFP00030008527.1"/>
    <property type="gene ID" value="ENSCAFG00030005322.1"/>
</dbReference>
<evidence type="ECO:0000256" key="1">
    <source>
        <dbReference type="ARBA" id="ARBA00004141"/>
    </source>
</evidence>
<dbReference type="InterPro" id="IPR036259">
    <property type="entry name" value="MFS_trans_sf"/>
</dbReference>
<evidence type="ECO:0000256" key="4">
    <source>
        <dbReference type="ARBA" id="ARBA00022692"/>
    </source>
</evidence>
<evidence type="ECO:0000256" key="3">
    <source>
        <dbReference type="ARBA" id="ARBA00022448"/>
    </source>
</evidence>
<feature type="transmembrane region" description="Helical" evidence="9">
    <location>
        <begin position="139"/>
        <end position="157"/>
    </location>
</feature>
<proteinExistence type="inferred from homology"/>
<reference evidence="10 12" key="1">
    <citation type="journal article" date="2005" name="Nature">
        <title>Genome sequence, comparative analysis and haplotype structure of the domestic dog.</title>
        <authorList>
            <consortium name="Broad Sequencing Platform"/>
            <person name="Lindblad-Toh K."/>
            <person name="Wade C.M."/>
            <person name="Mikkelsen T.S."/>
            <person name="Karlsson E.K."/>
            <person name="Jaffe D.B."/>
            <person name="Kamal M."/>
            <person name="Clamp M."/>
            <person name="Chang J.L."/>
            <person name="Kulbokas E.J. III"/>
            <person name="Zody M.C."/>
            <person name="Mauceli E."/>
            <person name="Xie X."/>
            <person name="Breen M."/>
            <person name="Wayne R.K."/>
            <person name="Ostrander E.A."/>
            <person name="Ponting C.P."/>
            <person name="Galibert F."/>
            <person name="Smith D.R."/>
            <person name="DeJong P.J."/>
            <person name="Kirkness E."/>
            <person name="Alvarez P."/>
            <person name="Biagi T."/>
            <person name="Brockman W."/>
            <person name="Butler J."/>
            <person name="Chin C.W."/>
            <person name="Cook A."/>
            <person name="Cuff J."/>
            <person name="Daly M.J."/>
            <person name="DeCaprio D."/>
            <person name="Gnerre S."/>
            <person name="Grabherr M."/>
            <person name="Kellis M."/>
            <person name="Kleber M."/>
            <person name="Bardeleben C."/>
            <person name="Goodstadt L."/>
            <person name="Heger A."/>
            <person name="Hitte C."/>
            <person name="Kim L."/>
            <person name="Koepfli K.P."/>
            <person name="Parker H.G."/>
            <person name="Pollinger J.P."/>
            <person name="Searle S.M."/>
            <person name="Sutter N.B."/>
            <person name="Thomas R."/>
            <person name="Webber C."/>
            <person name="Baldwin J."/>
            <person name="Abebe A."/>
            <person name="Abouelleil A."/>
            <person name="Aftuck L."/>
            <person name="Ait-Zahra M."/>
            <person name="Aldredge T."/>
            <person name="Allen N."/>
            <person name="An P."/>
            <person name="Anderson S."/>
            <person name="Antoine C."/>
            <person name="Arachchi H."/>
            <person name="Aslam A."/>
            <person name="Ayotte L."/>
            <person name="Bachantsang P."/>
            <person name="Barry A."/>
            <person name="Bayul T."/>
            <person name="Benamara M."/>
            <person name="Berlin A."/>
            <person name="Bessette D."/>
            <person name="Blitshteyn B."/>
            <person name="Bloom T."/>
            <person name="Blye J."/>
            <person name="Boguslavskiy L."/>
            <person name="Bonnet C."/>
            <person name="Boukhgalter B."/>
            <person name="Brown A."/>
            <person name="Cahill P."/>
            <person name="Calixte N."/>
            <person name="Camarata J."/>
            <person name="Cheshatsang Y."/>
            <person name="Chu J."/>
            <person name="Citroen M."/>
            <person name="Collymore A."/>
            <person name="Cooke P."/>
            <person name="Dawoe T."/>
            <person name="Daza R."/>
            <person name="Decktor K."/>
            <person name="DeGray S."/>
            <person name="Dhargay N."/>
            <person name="Dooley K."/>
            <person name="Dooley K."/>
            <person name="Dorje P."/>
            <person name="Dorjee K."/>
            <person name="Dorris L."/>
            <person name="Duffey N."/>
            <person name="Dupes A."/>
            <person name="Egbiremolen O."/>
            <person name="Elong R."/>
            <person name="Falk J."/>
            <person name="Farina A."/>
            <person name="Faro S."/>
            <person name="Ferguson D."/>
            <person name="Ferreira P."/>
            <person name="Fisher S."/>
            <person name="FitzGerald M."/>
            <person name="Foley K."/>
            <person name="Foley C."/>
            <person name="Franke A."/>
            <person name="Friedrich D."/>
            <person name="Gage D."/>
            <person name="Garber M."/>
            <person name="Gearin G."/>
            <person name="Giannoukos G."/>
            <person name="Goode T."/>
            <person name="Goyette A."/>
            <person name="Graham J."/>
            <person name="Grandbois E."/>
            <person name="Gyaltsen K."/>
            <person name="Hafez N."/>
            <person name="Hagopian D."/>
            <person name="Hagos B."/>
            <person name="Hall J."/>
            <person name="Healy C."/>
            <person name="Hegarty R."/>
            <person name="Honan T."/>
            <person name="Horn A."/>
            <person name="Houde N."/>
            <person name="Hughes L."/>
            <person name="Hunnicutt L."/>
            <person name="Husby M."/>
            <person name="Jester B."/>
            <person name="Jones C."/>
            <person name="Kamat A."/>
            <person name="Kanga B."/>
            <person name="Kells C."/>
            <person name="Khazanovich D."/>
            <person name="Kieu A.C."/>
            <person name="Kisner P."/>
            <person name="Kumar M."/>
            <person name="Lance K."/>
            <person name="Landers T."/>
            <person name="Lara M."/>
            <person name="Lee W."/>
            <person name="Leger J.P."/>
            <person name="Lennon N."/>
            <person name="Leuper L."/>
            <person name="LeVine S."/>
            <person name="Liu J."/>
            <person name="Liu X."/>
            <person name="Lokyitsang Y."/>
            <person name="Lokyitsang T."/>
            <person name="Lui A."/>
            <person name="Macdonald J."/>
            <person name="Major J."/>
            <person name="Marabella R."/>
            <person name="Maru K."/>
            <person name="Matthews C."/>
            <person name="McDonough S."/>
            <person name="Mehta T."/>
            <person name="Meldrim J."/>
            <person name="Melnikov A."/>
            <person name="Meneus L."/>
            <person name="Mihalev A."/>
            <person name="Mihova T."/>
            <person name="Miller K."/>
            <person name="Mittelman R."/>
            <person name="Mlenga V."/>
            <person name="Mulrain L."/>
            <person name="Munson G."/>
            <person name="Navidi A."/>
            <person name="Naylor J."/>
            <person name="Nguyen T."/>
            <person name="Nguyen N."/>
            <person name="Nguyen C."/>
            <person name="Nguyen T."/>
            <person name="Nicol R."/>
            <person name="Norbu N."/>
            <person name="Norbu C."/>
            <person name="Novod N."/>
            <person name="Nyima T."/>
            <person name="Olandt P."/>
            <person name="O'Neill B."/>
            <person name="O'Neill K."/>
            <person name="Osman S."/>
            <person name="Oyono L."/>
            <person name="Patti C."/>
            <person name="Perrin D."/>
            <person name="Phunkhang P."/>
            <person name="Pierre F."/>
            <person name="Priest M."/>
            <person name="Rachupka A."/>
            <person name="Raghuraman S."/>
            <person name="Rameau R."/>
            <person name="Ray V."/>
            <person name="Raymond C."/>
            <person name="Rege F."/>
            <person name="Rise C."/>
            <person name="Rogers J."/>
            <person name="Rogov P."/>
            <person name="Sahalie J."/>
            <person name="Settipalli S."/>
            <person name="Sharpe T."/>
            <person name="Shea T."/>
            <person name="Sheehan M."/>
            <person name="Sherpa N."/>
            <person name="Shi J."/>
            <person name="Shih D."/>
            <person name="Sloan J."/>
            <person name="Smith C."/>
            <person name="Sparrow T."/>
            <person name="Stalker J."/>
            <person name="Stange-Thomann N."/>
            <person name="Stavropoulos S."/>
            <person name="Stone C."/>
            <person name="Stone S."/>
            <person name="Sykes S."/>
            <person name="Tchuinga P."/>
            <person name="Tenzing P."/>
            <person name="Tesfaye S."/>
            <person name="Thoulutsang D."/>
            <person name="Thoulutsang Y."/>
            <person name="Topham K."/>
            <person name="Topping I."/>
            <person name="Tsamla T."/>
            <person name="Vassiliev H."/>
            <person name="Venkataraman V."/>
            <person name="Vo A."/>
            <person name="Wangchuk T."/>
            <person name="Wangdi T."/>
            <person name="Weiand M."/>
            <person name="Wilkinson J."/>
            <person name="Wilson A."/>
            <person name="Yadav S."/>
            <person name="Yang S."/>
            <person name="Yang X."/>
            <person name="Young G."/>
            <person name="Yu Q."/>
            <person name="Zainoun J."/>
            <person name="Zembek L."/>
            <person name="Zimmer A."/>
            <person name="Lander E.S."/>
        </authorList>
    </citation>
    <scope>NUCLEOTIDE SEQUENCE [LARGE SCALE GENOMIC DNA]</scope>
    <source>
        <strain evidence="10">Boxer</strain>
    </source>
</reference>
<dbReference type="SUPFAM" id="SSF103473">
    <property type="entry name" value="MFS general substrate transporter"/>
    <property type="match status" value="1"/>
</dbReference>
<dbReference type="InterPro" id="IPR011701">
    <property type="entry name" value="MFS"/>
</dbReference>
<dbReference type="Proteomes" id="UP000694429">
    <property type="component" value="Chromosome 13"/>
</dbReference>
<feature type="transmembrane region" description="Helical" evidence="9">
    <location>
        <begin position="94"/>
        <end position="118"/>
    </location>
</feature>
<evidence type="ECO:0000256" key="5">
    <source>
        <dbReference type="ARBA" id="ARBA00022989"/>
    </source>
</evidence>
<dbReference type="AlphaFoldDB" id="A0A8C0MER0"/>
<dbReference type="GO" id="GO:0016020">
    <property type="term" value="C:membrane"/>
    <property type="evidence" value="ECO:0007669"/>
    <property type="project" value="UniProtKB-SubCell"/>
</dbReference>
<reference evidence="11" key="3">
    <citation type="submission" date="2025-05" db="UniProtKB">
        <authorList>
            <consortium name="Ensembl"/>
        </authorList>
    </citation>
    <scope>IDENTIFICATION</scope>
</reference>
<sequence>MRGKLLPLAGLYLVQGLPYGLQSGLLPVLLRARGLSLTRVALAKVLYLPWLLKLAWAPLVDTRGSLRAWLTLSTAALGLVCALLAALPPAAGPAGLPATVAGLLLLLNLGAAVQDVALDTLAVQLLEPAELGPGNTVQVVAYKLGAVLAGGGLLAFVPALSWALLFVLLAATYWLAAALVWAAPALRQLPVHQPQPSEAPLRTLHILQDLLAMPGTLWTAGFVLTYKLGEQGASSLFPLFLLDHGISTPELGLWNGVGAVLCSIVGSSLGGALLSWHWQPLPLLRSLLRFRLGGLACQTALLFHLDGPGLRLGPSAALRGEGLAAGGEERGALGPADGGPPRGSPAEPVSAALAGGPGYHHHVHPDDALQPADTQCPAGERGHGWGVQGAAGLDPGKPSPDRTPHPPPPLQATHYSLLATLELLGKLFLGTLAGALADSLGLHLCFSLFLALSGLPILYLSLAPSTLA</sequence>
<keyword evidence="4 9" id="KW-0812">Transmembrane</keyword>
<dbReference type="Proteomes" id="UP000002254">
    <property type="component" value="Chromosome 13"/>
</dbReference>
<evidence type="ECO:0000256" key="2">
    <source>
        <dbReference type="ARBA" id="ARBA00008335"/>
    </source>
</evidence>
<dbReference type="PANTHER" id="PTHR12778:SF10">
    <property type="entry name" value="MAJOR FACILITATOR SUPERFAMILY DOMAIN-CONTAINING PROTEIN 3"/>
    <property type="match status" value="1"/>
</dbReference>
<comment type="similarity">
    <text evidence="2">Belongs to the major facilitator superfamily.</text>
</comment>
<feature type="transmembrane region" description="Helical" evidence="9">
    <location>
        <begin position="444"/>
        <end position="462"/>
    </location>
</feature>
<gene>
    <name evidence="10" type="primary">MFSD3</name>
</gene>
<organism evidence="11 13">
    <name type="scientific">Canis lupus familiaris</name>
    <name type="common">Dog</name>
    <name type="synonym">Canis familiaris</name>
    <dbReference type="NCBI Taxonomy" id="9615"/>
    <lineage>
        <taxon>Eukaryota</taxon>
        <taxon>Metazoa</taxon>
        <taxon>Chordata</taxon>
        <taxon>Craniata</taxon>
        <taxon>Vertebrata</taxon>
        <taxon>Euteleostomi</taxon>
        <taxon>Mammalia</taxon>
        <taxon>Eutheria</taxon>
        <taxon>Laurasiatheria</taxon>
        <taxon>Carnivora</taxon>
        <taxon>Caniformia</taxon>
        <taxon>Canidae</taxon>
        <taxon>Canis</taxon>
    </lineage>
</organism>
<evidence type="ECO:0000313" key="10">
    <source>
        <dbReference type="Ensembl" id="ENSCAFP00000043157.2"/>
    </source>
</evidence>
<feature type="transmembrane region" description="Helical" evidence="9">
    <location>
        <begin position="163"/>
        <end position="186"/>
    </location>
</feature>
<keyword evidence="6 9" id="KW-0472">Membrane</keyword>
<feature type="region of interest" description="Disordered" evidence="8">
    <location>
        <begin position="326"/>
        <end position="407"/>
    </location>
</feature>